<gene>
    <name evidence="3" type="primary">LOC108567822</name>
</gene>
<organism evidence="2 3">
    <name type="scientific">Nicrophorus vespilloides</name>
    <name type="common">Boreal carrion beetle</name>
    <dbReference type="NCBI Taxonomy" id="110193"/>
    <lineage>
        <taxon>Eukaryota</taxon>
        <taxon>Metazoa</taxon>
        <taxon>Ecdysozoa</taxon>
        <taxon>Arthropoda</taxon>
        <taxon>Hexapoda</taxon>
        <taxon>Insecta</taxon>
        <taxon>Pterygota</taxon>
        <taxon>Neoptera</taxon>
        <taxon>Endopterygota</taxon>
        <taxon>Coleoptera</taxon>
        <taxon>Polyphaga</taxon>
        <taxon>Staphyliniformia</taxon>
        <taxon>Silphidae</taxon>
        <taxon>Nicrophorinae</taxon>
        <taxon>Nicrophorus</taxon>
    </lineage>
</organism>
<reference evidence="3" key="1">
    <citation type="submission" date="2025-08" db="UniProtKB">
        <authorList>
            <consortium name="RefSeq"/>
        </authorList>
    </citation>
    <scope>IDENTIFICATION</scope>
    <source>
        <tissue evidence="3">Whole Larva</tissue>
    </source>
</reference>
<evidence type="ECO:0000256" key="1">
    <source>
        <dbReference type="SAM" id="SignalP"/>
    </source>
</evidence>
<keyword evidence="1" id="KW-0732">Signal</keyword>
<sequence>MRVFCALAFLLCVSAELQSQSEGSSTVEEFNRQFHEKYDYLLNQEIDVEDVDDCGQNECSNNCMSSCASISCQRNCGVVCNRSCGKRKSSKAKIIKVPVFIKQERLPEKEQKSMNLTADVTVSSQLNNTIYIPIIINNTNINNISHANPQTSNLNASGCCMQVQPRECSFHSSDNVTCKTEIEKRCKPDCHSPVVVYHPQPIYVRVPVPVPVHHPEKQIVEKPVYKYIEKPVYVDRYHQVPVIQKVKVNVPYQVHVPYPVKVPYSVKVPYPYPVYLQQQQQQNNHCRQVMYNGLQMPSCRSYDDASIYRQTDQRFLIDENYSNGAYEDCSNCLYCHGRFSARSCLNSNMCTFSCRNYLMPFKNRLGADNFRCSINQGQFYCV</sequence>
<protein>
    <submittedName>
        <fullName evidence="3">Uncharacterized protein LOC108567822</fullName>
    </submittedName>
</protein>
<feature type="chain" id="PRO_5045824849" evidence="1">
    <location>
        <begin position="20"/>
        <end position="382"/>
    </location>
</feature>
<dbReference type="Proteomes" id="UP000695000">
    <property type="component" value="Unplaced"/>
</dbReference>
<accession>A0ABM1NB06</accession>
<proteinExistence type="predicted"/>
<name>A0ABM1NB06_NICVS</name>
<keyword evidence="2" id="KW-1185">Reference proteome</keyword>
<feature type="signal peptide" evidence="1">
    <location>
        <begin position="1"/>
        <end position="19"/>
    </location>
</feature>
<dbReference type="RefSeq" id="XP_017784006.1">
    <property type="nucleotide sequence ID" value="XM_017928517.1"/>
</dbReference>
<dbReference type="GeneID" id="108567822"/>
<evidence type="ECO:0000313" key="2">
    <source>
        <dbReference type="Proteomes" id="UP000695000"/>
    </source>
</evidence>
<evidence type="ECO:0000313" key="3">
    <source>
        <dbReference type="RefSeq" id="XP_017784006.1"/>
    </source>
</evidence>